<name>A0A8J6MWB8_9DELT</name>
<dbReference type="AlphaFoldDB" id="A0A8J6MWB8"/>
<evidence type="ECO:0000313" key="1">
    <source>
        <dbReference type="EMBL" id="MBC8175815.1"/>
    </source>
</evidence>
<organism evidence="1 2">
    <name type="scientific">Candidatus Desulfacyla euxinica</name>
    <dbReference type="NCBI Taxonomy" id="2841693"/>
    <lineage>
        <taxon>Bacteria</taxon>
        <taxon>Deltaproteobacteria</taxon>
        <taxon>Candidatus Desulfacyla</taxon>
    </lineage>
</organism>
<dbReference type="EMBL" id="JACNJD010000023">
    <property type="protein sequence ID" value="MBC8175815.1"/>
    <property type="molecule type" value="Genomic_DNA"/>
</dbReference>
<proteinExistence type="predicted"/>
<evidence type="ECO:0000313" key="2">
    <source>
        <dbReference type="Proteomes" id="UP000650524"/>
    </source>
</evidence>
<protein>
    <submittedName>
        <fullName evidence="1">Uncharacterized protein</fullName>
    </submittedName>
</protein>
<accession>A0A8J6MWB8</accession>
<dbReference type="Proteomes" id="UP000650524">
    <property type="component" value="Unassembled WGS sequence"/>
</dbReference>
<comment type="caution">
    <text evidence="1">The sequence shown here is derived from an EMBL/GenBank/DDBJ whole genome shotgun (WGS) entry which is preliminary data.</text>
</comment>
<reference evidence="1 2" key="1">
    <citation type="submission" date="2020-08" db="EMBL/GenBank/DDBJ databases">
        <title>Bridging the membrane lipid divide: bacteria of the FCB group superphylum have the potential to synthesize archaeal ether lipids.</title>
        <authorList>
            <person name="Villanueva L."/>
            <person name="Von Meijenfeldt F.A.B."/>
            <person name="Westbye A.B."/>
            <person name="Yadav S."/>
            <person name="Hopmans E.C."/>
            <person name="Dutilh B.E."/>
            <person name="Sinninghe Damste J.S."/>
        </authorList>
    </citation>
    <scope>NUCLEOTIDE SEQUENCE [LARGE SCALE GENOMIC DNA]</scope>
    <source>
        <strain evidence="1">NIOZ-UU27</strain>
    </source>
</reference>
<feature type="non-terminal residue" evidence="1">
    <location>
        <position position="55"/>
    </location>
</feature>
<gene>
    <name evidence="1" type="ORF">H8E19_00310</name>
</gene>
<sequence length="55" mass="5985">MKNGPDSILSVVHETAKGLRDAGIMNEISIYTPYTRILRGVETDPQTREPVGLSG</sequence>